<keyword evidence="2" id="KW-1185">Reference proteome</keyword>
<reference evidence="1" key="1">
    <citation type="submission" date="2015-04" db="UniProtKB">
        <authorList>
            <consortium name="EnsemblPlants"/>
        </authorList>
    </citation>
    <scope>IDENTIFICATION</scope>
</reference>
<evidence type="ECO:0000313" key="2">
    <source>
        <dbReference type="Proteomes" id="UP000026962"/>
    </source>
</evidence>
<dbReference type="Proteomes" id="UP000026962">
    <property type="component" value="Chromosome 12"/>
</dbReference>
<accession>A0A0E0MII9</accession>
<dbReference type="EnsemblPlants" id="OPUNC12G00040.1">
    <property type="protein sequence ID" value="OPUNC12G00040.1"/>
    <property type="gene ID" value="OPUNC12G00040"/>
</dbReference>
<dbReference type="Gramene" id="OPUNC12G00040.1">
    <property type="protein sequence ID" value="OPUNC12G00040.1"/>
    <property type="gene ID" value="OPUNC12G00040"/>
</dbReference>
<dbReference type="HOGENOM" id="CLU_2065309_0_0_1"/>
<evidence type="ECO:0000313" key="1">
    <source>
        <dbReference type="EnsemblPlants" id="OPUNC12G00040.1"/>
    </source>
</evidence>
<organism evidence="1">
    <name type="scientific">Oryza punctata</name>
    <name type="common">Red rice</name>
    <dbReference type="NCBI Taxonomy" id="4537"/>
    <lineage>
        <taxon>Eukaryota</taxon>
        <taxon>Viridiplantae</taxon>
        <taxon>Streptophyta</taxon>
        <taxon>Embryophyta</taxon>
        <taxon>Tracheophyta</taxon>
        <taxon>Spermatophyta</taxon>
        <taxon>Magnoliopsida</taxon>
        <taxon>Liliopsida</taxon>
        <taxon>Poales</taxon>
        <taxon>Poaceae</taxon>
        <taxon>BOP clade</taxon>
        <taxon>Oryzoideae</taxon>
        <taxon>Oryzeae</taxon>
        <taxon>Oryzinae</taxon>
        <taxon>Oryza</taxon>
    </lineage>
</organism>
<protein>
    <submittedName>
        <fullName evidence="1">Uncharacterized protein</fullName>
    </submittedName>
</protein>
<dbReference type="AlphaFoldDB" id="A0A0E0MII9"/>
<proteinExistence type="predicted"/>
<name>A0A0E0MII9_ORYPU</name>
<sequence>MTSRRTPISETYRPTQYMPLVTTASPPALVVRNRSGDEATALNAAVKEDSCPLRPTLKVYRKGLAIVLEQTIHAKPTVQEVLGTVDHNISRVRGGQGACSSSCFCKEESRGHRIQIAPI</sequence>
<reference evidence="1" key="2">
    <citation type="submission" date="2018-05" db="EMBL/GenBank/DDBJ databases">
        <title>OpunRS2 (Oryza punctata Reference Sequence Version 2).</title>
        <authorList>
            <person name="Zhang J."/>
            <person name="Kudrna D."/>
            <person name="Lee S."/>
            <person name="Talag J."/>
            <person name="Welchert J."/>
            <person name="Wing R.A."/>
        </authorList>
    </citation>
    <scope>NUCLEOTIDE SEQUENCE [LARGE SCALE GENOMIC DNA]</scope>
</reference>